<accession>A0ABW8IJE4</accession>
<organism evidence="2 3">
    <name type="scientific">Dyella humi</name>
    <dbReference type="NCBI Taxonomy" id="1770547"/>
    <lineage>
        <taxon>Bacteria</taxon>
        <taxon>Pseudomonadati</taxon>
        <taxon>Pseudomonadota</taxon>
        <taxon>Gammaproteobacteria</taxon>
        <taxon>Lysobacterales</taxon>
        <taxon>Rhodanobacteraceae</taxon>
        <taxon>Dyella</taxon>
    </lineage>
</organism>
<dbReference type="InterPro" id="IPR001387">
    <property type="entry name" value="Cro/C1-type_HTH"/>
</dbReference>
<feature type="domain" description="HTH cro/C1-type" evidence="1">
    <location>
        <begin position="18"/>
        <end position="72"/>
    </location>
</feature>
<evidence type="ECO:0000259" key="1">
    <source>
        <dbReference type="PROSITE" id="PS50943"/>
    </source>
</evidence>
<comment type="caution">
    <text evidence="2">The sequence shown here is derived from an EMBL/GenBank/DDBJ whole genome shotgun (WGS) entry which is preliminary data.</text>
</comment>
<dbReference type="EMBL" id="JADIKI010000022">
    <property type="protein sequence ID" value="MFK2854875.1"/>
    <property type="molecule type" value="Genomic_DNA"/>
</dbReference>
<proteinExistence type="predicted"/>
<name>A0ABW8IJE4_9GAMM</name>
<dbReference type="SUPFAM" id="SSF47413">
    <property type="entry name" value="lambda repressor-like DNA-binding domains"/>
    <property type="match status" value="1"/>
</dbReference>
<dbReference type="Pfam" id="PF13560">
    <property type="entry name" value="HTH_31"/>
    <property type="match status" value="1"/>
</dbReference>
<protein>
    <submittedName>
        <fullName evidence="2">Helix-turn-helix domain-containing protein</fullName>
    </submittedName>
</protein>
<dbReference type="RefSeq" id="WP_380010185.1">
    <property type="nucleotide sequence ID" value="NZ_JADIKI010000022.1"/>
</dbReference>
<sequence length="100" mass="11176">MKVTSVHRPEHTALVGLLRELRLKTGLTQGVVAEKLGIAQTGISDVEIGVRGVDYLLVRDLCQIYGLSVADFDALLKKRLLNEKIEPALRIKRKDSKKRL</sequence>
<dbReference type="CDD" id="cd00093">
    <property type="entry name" value="HTH_XRE"/>
    <property type="match status" value="1"/>
</dbReference>
<keyword evidence="3" id="KW-1185">Reference proteome</keyword>
<evidence type="ECO:0000313" key="2">
    <source>
        <dbReference type="EMBL" id="MFK2854875.1"/>
    </source>
</evidence>
<dbReference type="SMART" id="SM00530">
    <property type="entry name" value="HTH_XRE"/>
    <property type="match status" value="1"/>
</dbReference>
<gene>
    <name evidence="2" type="ORF">ISP18_09765</name>
</gene>
<dbReference type="Gene3D" id="1.10.260.40">
    <property type="entry name" value="lambda repressor-like DNA-binding domains"/>
    <property type="match status" value="1"/>
</dbReference>
<dbReference type="InterPro" id="IPR010982">
    <property type="entry name" value="Lambda_DNA-bd_dom_sf"/>
</dbReference>
<dbReference type="Proteomes" id="UP001620409">
    <property type="component" value="Unassembled WGS sequence"/>
</dbReference>
<reference evidence="2 3" key="1">
    <citation type="submission" date="2020-10" db="EMBL/GenBank/DDBJ databases">
        <title>Phylogeny of dyella-like bacteria.</title>
        <authorList>
            <person name="Fu J."/>
        </authorList>
    </citation>
    <scope>NUCLEOTIDE SEQUENCE [LARGE SCALE GENOMIC DNA]</scope>
    <source>
        <strain evidence="2 3">DHG40</strain>
    </source>
</reference>
<dbReference type="PROSITE" id="PS50943">
    <property type="entry name" value="HTH_CROC1"/>
    <property type="match status" value="1"/>
</dbReference>
<evidence type="ECO:0000313" key="3">
    <source>
        <dbReference type="Proteomes" id="UP001620409"/>
    </source>
</evidence>